<proteinExistence type="predicted"/>
<gene>
    <name evidence="1" type="ORF">DWE98_17115</name>
</gene>
<dbReference type="AlphaFoldDB" id="A0A370L3G9"/>
<evidence type="ECO:0000313" key="1">
    <source>
        <dbReference type="EMBL" id="RDJ22890.1"/>
    </source>
</evidence>
<dbReference type="Proteomes" id="UP000255207">
    <property type="component" value="Unassembled WGS sequence"/>
</dbReference>
<keyword evidence="2" id="KW-1185">Reference proteome</keyword>
<name>A0A370L3G9_9HYPH</name>
<reference evidence="2" key="1">
    <citation type="submission" date="2018-07" db="EMBL/GenBank/DDBJ databases">
        <authorList>
            <person name="Safronova V.I."/>
            <person name="Chirak E.R."/>
            <person name="Sazanova A.L."/>
        </authorList>
    </citation>
    <scope>NUCLEOTIDE SEQUENCE [LARGE SCALE GENOMIC DNA]</scope>
    <source>
        <strain evidence="2">RCAM04685</strain>
    </source>
</reference>
<dbReference type="EMBL" id="QQTP01000009">
    <property type="protein sequence ID" value="RDJ22890.1"/>
    <property type="molecule type" value="Genomic_DNA"/>
</dbReference>
<sequence>MRSSLALALVTLVTLGQQLGAQSAERADHDRQISACNAWRERLSNTVRDSSGTGSLSLEDAAAANGLIEMIGRRCSGDDPQRMSQLFAIVLDTLSDQRQQP</sequence>
<protein>
    <submittedName>
        <fullName evidence="1">Uncharacterized protein</fullName>
    </submittedName>
</protein>
<accession>A0A370L3G9</accession>
<evidence type="ECO:0000313" key="2">
    <source>
        <dbReference type="Proteomes" id="UP000255207"/>
    </source>
</evidence>
<organism evidence="1 2">
    <name type="scientific">Bosea caraganae</name>
    <dbReference type="NCBI Taxonomy" id="2763117"/>
    <lineage>
        <taxon>Bacteria</taxon>
        <taxon>Pseudomonadati</taxon>
        <taxon>Pseudomonadota</taxon>
        <taxon>Alphaproteobacteria</taxon>
        <taxon>Hyphomicrobiales</taxon>
        <taxon>Boseaceae</taxon>
        <taxon>Bosea</taxon>
    </lineage>
</organism>
<dbReference type="RefSeq" id="WP_114830501.1">
    <property type="nucleotide sequence ID" value="NZ_QQTO01000012.1"/>
</dbReference>
<dbReference type="OrthoDB" id="8164039at2"/>
<comment type="caution">
    <text evidence="1">The sequence shown here is derived from an EMBL/GenBank/DDBJ whole genome shotgun (WGS) entry which is preliminary data.</text>
</comment>